<keyword evidence="2" id="KW-1185">Reference proteome</keyword>
<name>A0A6J2UFP5_DROLE</name>
<dbReference type="RefSeq" id="XP_030387254.1">
    <property type="nucleotide sequence ID" value="XM_030531394.1"/>
</dbReference>
<dbReference type="GeneID" id="115633889"/>
<protein>
    <submittedName>
        <fullName evidence="3">Uncharacterized protein LOC115633889</fullName>
    </submittedName>
</protein>
<reference evidence="3" key="1">
    <citation type="submission" date="2025-08" db="UniProtKB">
        <authorList>
            <consortium name="RefSeq"/>
        </authorList>
    </citation>
    <scope>IDENTIFICATION</scope>
    <source>
        <strain evidence="3">11010-0011.00</strain>
        <tissue evidence="3">Whole body</tissue>
    </source>
</reference>
<evidence type="ECO:0000256" key="1">
    <source>
        <dbReference type="SAM" id="MobiDB-lite"/>
    </source>
</evidence>
<gene>
    <name evidence="3" type="primary">LOC115633889</name>
</gene>
<feature type="compositionally biased region" description="Basic and acidic residues" evidence="1">
    <location>
        <begin position="13"/>
        <end position="25"/>
    </location>
</feature>
<dbReference type="AlphaFoldDB" id="A0A6J2UFP5"/>
<feature type="region of interest" description="Disordered" evidence="1">
    <location>
        <begin position="1"/>
        <end position="26"/>
    </location>
</feature>
<proteinExistence type="predicted"/>
<dbReference type="Proteomes" id="UP000504634">
    <property type="component" value="Unplaced"/>
</dbReference>
<evidence type="ECO:0000313" key="2">
    <source>
        <dbReference type="Proteomes" id="UP000504634"/>
    </source>
</evidence>
<evidence type="ECO:0000313" key="3">
    <source>
        <dbReference type="RefSeq" id="XP_030387254.1"/>
    </source>
</evidence>
<accession>A0A6J2UFP5</accession>
<dbReference type="OrthoDB" id="7880152at2759"/>
<organism evidence="2 3">
    <name type="scientific">Drosophila lebanonensis</name>
    <name type="common">Fruit fly</name>
    <name type="synonym">Scaptodrosophila lebanonensis</name>
    <dbReference type="NCBI Taxonomy" id="7225"/>
    <lineage>
        <taxon>Eukaryota</taxon>
        <taxon>Metazoa</taxon>
        <taxon>Ecdysozoa</taxon>
        <taxon>Arthropoda</taxon>
        <taxon>Hexapoda</taxon>
        <taxon>Insecta</taxon>
        <taxon>Pterygota</taxon>
        <taxon>Neoptera</taxon>
        <taxon>Endopterygota</taxon>
        <taxon>Diptera</taxon>
        <taxon>Brachycera</taxon>
        <taxon>Muscomorpha</taxon>
        <taxon>Ephydroidea</taxon>
        <taxon>Drosophilidae</taxon>
        <taxon>Scaptodrosophila</taxon>
    </lineage>
</organism>
<sequence length="145" mass="17068">MHEGNEEELGGGRGEDHREGREMTDCPKGLTEMKYSYNVPKIKKKLTTRANRMEQFLWKEFYDEYIRQNSIPMVEPKHSTEYNDQYCKEIPSDDVEKKEVLANKYPVYCTTAITLWNHEGDVTKTFKKKYSITRPIAECSEKFAP</sequence>